<dbReference type="PATRIC" id="fig|1617426.3.peg.231"/>
<protein>
    <recommendedName>
        <fullName evidence="8">DUF4215 domain-containing protein</fullName>
    </recommendedName>
</protein>
<comment type="caution">
    <text evidence="6">The sequence shown here is derived from an EMBL/GenBank/DDBJ whole genome shotgun (WGS) entry which is preliminary data.</text>
</comment>
<evidence type="ECO:0000256" key="1">
    <source>
        <dbReference type="ARBA" id="ARBA00022729"/>
    </source>
</evidence>
<evidence type="ECO:0000256" key="5">
    <source>
        <dbReference type="SAM" id="Phobius"/>
    </source>
</evidence>
<organism evidence="6 7">
    <name type="scientific">candidate division WS6 bacterium OLB20</name>
    <dbReference type="NCBI Taxonomy" id="1617426"/>
    <lineage>
        <taxon>Bacteria</taxon>
        <taxon>Candidatus Dojkabacteria</taxon>
    </lineage>
</organism>
<evidence type="ECO:0000256" key="2">
    <source>
        <dbReference type="ARBA" id="ARBA00022737"/>
    </source>
</evidence>
<dbReference type="STRING" id="1617426.TR69_WS6001000235"/>
<dbReference type="NCBIfam" id="TIGR02232">
    <property type="entry name" value="myxo_disulf_rpt"/>
    <property type="match status" value="1"/>
</dbReference>
<evidence type="ECO:0000256" key="4">
    <source>
        <dbReference type="SAM" id="MobiDB-lite"/>
    </source>
</evidence>
<feature type="compositionally biased region" description="Low complexity" evidence="4">
    <location>
        <begin position="43"/>
        <end position="52"/>
    </location>
</feature>
<feature type="transmembrane region" description="Helical" evidence="5">
    <location>
        <begin position="370"/>
        <end position="389"/>
    </location>
</feature>
<dbReference type="EMBL" id="JYNZ01000002">
    <property type="protein sequence ID" value="KXK27359.1"/>
    <property type="molecule type" value="Genomic_DNA"/>
</dbReference>
<name>A0A136M0C8_9BACT</name>
<dbReference type="AlphaFoldDB" id="A0A136M0C8"/>
<dbReference type="Proteomes" id="UP000070457">
    <property type="component" value="Unassembled WGS sequence"/>
</dbReference>
<dbReference type="InterPro" id="IPR011936">
    <property type="entry name" value="Myxo_disulph_rpt"/>
</dbReference>
<evidence type="ECO:0000313" key="7">
    <source>
        <dbReference type="Proteomes" id="UP000070457"/>
    </source>
</evidence>
<evidence type="ECO:0000256" key="3">
    <source>
        <dbReference type="ARBA" id="ARBA00023157"/>
    </source>
</evidence>
<keyword evidence="3" id="KW-1015">Disulfide bond</keyword>
<proteinExistence type="predicted"/>
<reference evidence="6 7" key="1">
    <citation type="submission" date="2015-02" db="EMBL/GenBank/DDBJ databases">
        <title>Improved understanding of the partial-nitritation anammox process through 23 genomes representing the majority of the microbial community.</title>
        <authorList>
            <person name="Speth D.R."/>
            <person name="In T Zandt M."/>
            <person name="Guerrero Cruz S."/>
            <person name="Jetten M.S."/>
            <person name="Dutilh B.E."/>
        </authorList>
    </citation>
    <scope>NUCLEOTIDE SEQUENCE [LARGE SCALE GENOMIC DNA]</scope>
    <source>
        <strain evidence="6">OLB20</strain>
    </source>
</reference>
<keyword evidence="5" id="KW-0472">Membrane</keyword>
<accession>A0A136M0C8</accession>
<feature type="region of interest" description="Disordered" evidence="4">
    <location>
        <begin position="31"/>
        <end position="52"/>
    </location>
</feature>
<sequence>MKKTSVPFLAIGVFIVGIAAIAAGLALANRPNVNPDQTRADEPTLTPTPIATTTQTATPTTAAAVCGNGTVELGEQCDDNNLTNGDGCNSLCRIDSVDCTPLIETVDVVIPASPAGSCDWSRGEAAGRAKGFNTVSTTVSTAGICSLSNLTIRNNPDTTFRYDDSFLITMNDIILLASHRALYDVYPQQGPFRIFNGVNTMNGTRTPNNNQSNQYKCLNSDCRVPISQQRGTFSLGTFSDEIQDQIFSRLSSGSEITFSTVATGDDNRSIDCAVPAITIQVEVETVPESCNCPALTSFCGDGVIDAGEQCDGGLSTGQPCNPAAGTSCQWCTSQCTIAYEAVDATAPPTPSPSSVAELPDTALFGETADLILLGGMLLMAGVWSYVLGIHTQIGRTISYLAGEPQRISDSMHKKKKTTLEKSILEDNP</sequence>
<keyword evidence="5" id="KW-1133">Transmembrane helix</keyword>
<evidence type="ECO:0000313" key="6">
    <source>
        <dbReference type="EMBL" id="KXK27359.1"/>
    </source>
</evidence>
<keyword evidence="2" id="KW-0677">Repeat</keyword>
<gene>
    <name evidence="6" type="ORF">TR69_WS6001000235</name>
</gene>
<evidence type="ECO:0008006" key="8">
    <source>
        <dbReference type="Google" id="ProtNLM"/>
    </source>
</evidence>
<keyword evidence="5" id="KW-0812">Transmembrane</keyword>
<keyword evidence="1" id="KW-0732">Signal</keyword>